<name>A0A1I0DY89_9FIRM</name>
<keyword evidence="3" id="KW-1185">Reference proteome</keyword>
<dbReference type="InterPro" id="IPR027417">
    <property type="entry name" value="P-loop_NTPase"/>
</dbReference>
<dbReference type="SMART" id="SM00382">
    <property type="entry name" value="AAA"/>
    <property type="match status" value="1"/>
</dbReference>
<dbReference type="RefSeq" id="WP_090443705.1">
    <property type="nucleotide sequence ID" value="NZ_FOHU01000009.1"/>
</dbReference>
<dbReference type="GO" id="GO:0005524">
    <property type="term" value="F:ATP binding"/>
    <property type="evidence" value="ECO:0007669"/>
    <property type="project" value="InterPro"/>
</dbReference>
<dbReference type="AlphaFoldDB" id="A0A1I0DY89"/>
<dbReference type="Proteomes" id="UP000199568">
    <property type="component" value="Unassembled WGS sequence"/>
</dbReference>
<dbReference type="Gene3D" id="3.40.50.300">
    <property type="entry name" value="P-loop containing nucleotide triphosphate hydrolases"/>
    <property type="match status" value="1"/>
</dbReference>
<dbReference type="STRING" id="426128.SAMN05660297_02204"/>
<dbReference type="PANTHER" id="PTHR37291:SF1">
    <property type="entry name" value="TYPE IV METHYL-DIRECTED RESTRICTION ENZYME ECOKMCRB SUBUNIT"/>
    <property type="match status" value="1"/>
</dbReference>
<dbReference type="GO" id="GO:0016887">
    <property type="term" value="F:ATP hydrolysis activity"/>
    <property type="evidence" value="ECO:0007669"/>
    <property type="project" value="InterPro"/>
</dbReference>
<evidence type="ECO:0000313" key="2">
    <source>
        <dbReference type="EMBL" id="SET37513.1"/>
    </source>
</evidence>
<organism evidence="2 3">
    <name type="scientific">Natronincola peptidivorans</name>
    <dbReference type="NCBI Taxonomy" id="426128"/>
    <lineage>
        <taxon>Bacteria</taxon>
        <taxon>Bacillati</taxon>
        <taxon>Bacillota</taxon>
        <taxon>Clostridia</taxon>
        <taxon>Peptostreptococcales</taxon>
        <taxon>Natronincolaceae</taxon>
        <taxon>Natronincola</taxon>
    </lineage>
</organism>
<dbReference type="PANTHER" id="PTHR37291">
    <property type="entry name" value="5-METHYLCYTOSINE-SPECIFIC RESTRICTION ENZYME B"/>
    <property type="match status" value="1"/>
</dbReference>
<dbReference type="OrthoDB" id="9781481at2"/>
<proteinExistence type="predicted"/>
<evidence type="ECO:0000259" key="1">
    <source>
        <dbReference type="SMART" id="SM00382"/>
    </source>
</evidence>
<accession>A0A1I0DY89</accession>
<dbReference type="InterPro" id="IPR003593">
    <property type="entry name" value="AAA+_ATPase"/>
</dbReference>
<reference evidence="2 3" key="1">
    <citation type="submission" date="2016-10" db="EMBL/GenBank/DDBJ databases">
        <authorList>
            <person name="de Groot N.N."/>
        </authorList>
    </citation>
    <scope>NUCLEOTIDE SEQUENCE [LARGE SCALE GENOMIC DNA]</scope>
    <source>
        <strain evidence="2 3">DSM 18979</strain>
    </source>
</reference>
<feature type="domain" description="AAA+ ATPase" evidence="1">
    <location>
        <begin position="62"/>
        <end position="245"/>
    </location>
</feature>
<protein>
    <submittedName>
        <fullName evidence="2">MoxR-like ATPase</fullName>
    </submittedName>
</protein>
<gene>
    <name evidence="2" type="ORF">SAMN05660297_02204</name>
</gene>
<dbReference type="EMBL" id="FOHU01000009">
    <property type="protein sequence ID" value="SET37513.1"/>
    <property type="molecule type" value="Genomic_DNA"/>
</dbReference>
<dbReference type="SUPFAM" id="SSF52540">
    <property type="entry name" value="P-loop containing nucleoside triphosphate hydrolases"/>
    <property type="match status" value="1"/>
</dbReference>
<dbReference type="InterPro" id="IPR011704">
    <property type="entry name" value="ATPase_dyneun-rel_AAA"/>
</dbReference>
<evidence type="ECO:0000313" key="3">
    <source>
        <dbReference type="Proteomes" id="UP000199568"/>
    </source>
</evidence>
<dbReference type="Pfam" id="PF07728">
    <property type="entry name" value="AAA_5"/>
    <property type="match status" value="1"/>
</dbReference>
<sequence>MSNLNSTFDINKIKDREKVKYALEPLDIPQNIMEMLQKTIDDNKVLVDDINILKMIVAAIVSGHHIILYGPVGTGKTELVRLLVDIFHCELEVTTAGENWDSPDYLLGSEQYIAEKGFKFIEGSLVKSIKRTYQYIYYDTISAYKATESSAFDACWLLIDEINRGDVNRYLSSLMTALEPIRKNVTEKELKEKYKISYLQEEKEEILYMPKRLRIIGTMNTFDKNVLYKLPFALKGRRFALIPINVPQSLERESEIIKASLEVDFPLADKALLNDFVAFIKGFIEKNREIKLEIGTGVYIDIGRLVFEMQELDSTAEIEDNIDLAVAMKIIPLLQDIEIGIQQKMKRLLEAYGLKQSKASLEELTRDITLELDEDYE</sequence>
<dbReference type="InterPro" id="IPR052934">
    <property type="entry name" value="Methyl-DNA_Rec/Restrict_Enz"/>
</dbReference>